<evidence type="ECO:0000256" key="5">
    <source>
        <dbReference type="ARBA" id="ARBA00022737"/>
    </source>
</evidence>
<dbReference type="PROSITE" id="PS00518">
    <property type="entry name" value="ZF_RING_1"/>
    <property type="match status" value="1"/>
</dbReference>
<dbReference type="GO" id="GO:0008270">
    <property type="term" value="F:zinc ion binding"/>
    <property type="evidence" value="ECO:0007669"/>
    <property type="project" value="UniProtKB-KW"/>
</dbReference>
<evidence type="ECO:0000259" key="9">
    <source>
        <dbReference type="PROSITE" id="PS51873"/>
    </source>
</evidence>
<keyword evidence="7" id="KW-0833">Ubl conjugation pathway</keyword>
<keyword evidence="3" id="KW-0808">Transferase</keyword>
<dbReference type="InterPro" id="IPR017907">
    <property type="entry name" value="Znf_RING_CS"/>
</dbReference>
<gene>
    <name evidence="10" type="ORF">ZT3D7_G647</name>
</gene>
<dbReference type="SUPFAM" id="SSF57850">
    <property type="entry name" value="RING/U-box"/>
    <property type="match status" value="1"/>
</dbReference>
<protein>
    <recommendedName>
        <fullName evidence="2">RBR-type E3 ubiquitin transferase</fullName>
        <ecNumber evidence="2">2.3.2.31</ecNumber>
    </recommendedName>
</protein>
<keyword evidence="11" id="KW-1185">Reference proteome</keyword>
<organism evidence="10 11">
    <name type="scientific">Zymoseptoria tritici (strain ST99CH_3D7)</name>
    <dbReference type="NCBI Taxonomy" id="1276538"/>
    <lineage>
        <taxon>Eukaryota</taxon>
        <taxon>Fungi</taxon>
        <taxon>Dikarya</taxon>
        <taxon>Ascomycota</taxon>
        <taxon>Pezizomycotina</taxon>
        <taxon>Dothideomycetes</taxon>
        <taxon>Dothideomycetidae</taxon>
        <taxon>Mycosphaerellales</taxon>
        <taxon>Mycosphaerellaceae</taxon>
        <taxon>Zymoseptoria</taxon>
    </lineage>
</organism>
<evidence type="ECO:0000256" key="1">
    <source>
        <dbReference type="ARBA" id="ARBA00001798"/>
    </source>
</evidence>
<keyword evidence="8" id="KW-0862">Zinc</keyword>
<dbReference type="CDD" id="cd22584">
    <property type="entry name" value="Rcat_RBR_unk"/>
    <property type="match status" value="1"/>
</dbReference>
<reference evidence="10 11" key="1">
    <citation type="submission" date="2016-06" db="EMBL/GenBank/DDBJ databases">
        <authorList>
            <person name="Kjaerup R.B."/>
            <person name="Dalgaard T.S."/>
            <person name="Juul-Madsen H.R."/>
        </authorList>
    </citation>
    <scope>NUCLEOTIDE SEQUENCE [LARGE SCALE GENOMIC DNA]</scope>
</reference>
<evidence type="ECO:0000256" key="6">
    <source>
        <dbReference type="ARBA" id="ARBA00022771"/>
    </source>
</evidence>
<evidence type="ECO:0000256" key="4">
    <source>
        <dbReference type="ARBA" id="ARBA00022723"/>
    </source>
</evidence>
<evidence type="ECO:0000256" key="8">
    <source>
        <dbReference type="ARBA" id="ARBA00022833"/>
    </source>
</evidence>
<evidence type="ECO:0000256" key="2">
    <source>
        <dbReference type="ARBA" id="ARBA00012251"/>
    </source>
</evidence>
<dbReference type="InterPro" id="IPR044066">
    <property type="entry name" value="TRIAD_supradom"/>
</dbReference>
<dbReference type="PROSITE" id="PS51873">
    <property type="entry name" value="TRIAD"/>
    <property type="match status" value="1"/>
</dbReference>
<keyword evidence="6" id="KW-0863">Zinc-finger</keyword>
<dbReference type="PANTHER" id="PTHR11685">
    <property type="entry name" value="RBR FAMILY RING FINGER AND IBR DOMAIN-CONTAINING"/>
    <property type="match status" value="1"/>
</dbReference>
<sequence>MADIDDDVLVSLDALTIAAIVQGRLDDSNEIASGSKGKQREGTLTDAQVALQLHNGDLNACATLLQDRMMAQSMCLAMIQDGAVIDEAQRQEDQAVRDHAMAVSMSGGTARRTIQPARNSSSALVKVPNTWEDPETLAKAAVIYNVGRPTQNASNTAASNGDEDEDITVAESSTWAALRAAFGEPPLCECAGCGDLTESLDLARVPCDHEYCRTCLEDIFVLSLKEKDSFPPRCCEEIQLSDVRKHLPSDLATDFEARYEELSTKIRTYCHEKACSAFIPPGDINEETGTCPQCKRTTCTVCKEAYHLGDCPKDESLQLLLQAADVAQWQRCYQCGRMVDLFIGCNHITCHCKAQFCYVCGEPWKTCECPQWDEDRLTIRAAEIATRHPNWRLYQPGQAPRRADDPATIAAIAAHLRDHHLCIHEHWQRLEGPHTCEQCGDDLRNFIFECRQCLITRCYRCVEDLL</sequence>
<dbReference type="AlphaFoldDB" id="A0A1X7RDM5"/>
<dbReference type="Proteomes" id="UP000215127">
    <property type="component" value="Chromosome 1"/>
</dbReference>
<dbReference type="EC" id="2.3.2.31" evidence="2"/>
<name>A0A1X7RDM5_ZYMT9</name>
<keyword evidence="4" id="KW-0479">Metal-binding</keyword>
<dbReference type="InterPro" id="IPR031127">
    <property type="entry name" value="E3_UB_ligase_RBR"/>
</dbReference>
<dbReference type="CDD" id="cd20335">
    <property type="entry name" value="BRcat_RBR"/>
    <property type="match status" value="1"/>
</dbReference>
<dbReference type="STRING" id="1276538.A0A1X7RDM5"/>
<dbReference type="GO" id="GO:0061630">
    <property type="term" value="F:ubiquitin protein ligase activity"/>
    <property type="evidence" value="ECO:0007669"/>
    <property type="project" value="UniProtKB-EC"/>
</dbReference>
<dbReference type="InterPro" id="IPR002867">
    <property type="entry name" value="IBR_dom"/>
</dbReference>
<evidence type="ECO:0000256" key="7">
    <source>
        <dbReference type="ARBA" id="ARBA00022786"/>
    </source>
</evidence>
<dbReference type="GO" id="GO:0016567">
    <property type="term" value="P:protein ubiquitination"/>
    <property type="evidence" value="ECO:0007669"/>
    <property type="project" value="InterPro"/>
</dbReference>
<evidence type="ECO:0000313" key="10">
    <source>
        <dbReference type="EMBL" id="SMQ45503.1"/>
    </source>
</evidence>
<feature type="domain" description="RING-type" evidence="9">
    <location>
        <begin position="184"/>
        <end position="373"/>
    </location>
</feature>
<dbReference type="Gene3D" id="3.30.40.10">
    <property type="entry name" value="Zinc/RING finger domain, C3HC4 (zinc finger)"/>
    <property type="match status" value="1"/>
</dbReference>
<comment type="catalytic activity">
    <reaction evidence="1">
        <text>[E2 ubiquitin-conjugating enzyme]-S-ubiquitinyl-L-cysteine + [acceptor protein]-L-lysine = [E2 ubiquitin-conjugating enzyme]-L-cysteine + [acceptor protein]-N(6)-ubiquitinyl-L-lysine.</text>
        <dbReference type="EC" id="2.3.2.31"/>
    </reaction>
</comment>
<keyword evidence="5" id="KW-0677">Repeat</keyword>
<evidence type="ECO:0000256" key="3">
    <source>
        <dbReference type="ARBA" id="ARBA00022679"/>
    </source>
</evidence>
<proteinExistence type="predicted"/>
<evidence type="ECO:0000313" key="11">
    <source>
        <dbReference type="Proteomes" id="UP000215127"/>
    </source>
</evidence>
<dbReference type="InterPro" id="IPR013083">
    <property type="entry name" value="Znf_RING/FYVE/PHD"/>
</dbReference>
<accession>A0A1X7RDM5</accession>
<dbReference type="Gene3D" id="1.20.120.1750">
    <property type="match status" value="1"/>
</dbReference>
<dbReference type="EMBL" id="LT853692">
    <property type="protein sequence ID" value="SMQ45503.1"/>
    <property type="molecule type" value="Genomic_DNA"/>
</dbReference>
<dbReference type="Pfam" id="PF01485">
    <property type="entry name" value="IBR"/>
    <property type="match status" value="1"/>
</dbReference>